<evidence type="ECO:0000256" key="1">
    <source>
        <dbReference type="ARBA" id="ARBA00009437"/>
    </source>
</evidence>
<dbReference type="Pfam" id="PF03466">
    <property type="entry name" value="LysR_substrate"/>
    <property type="match status" value="1"/>
</dbReference>
<dbReference type="PROSITE" id="PS50931">
    <property type="entry name" value="HTH_LYSR"/>
    <property type="match status" value="1"/>
</dbReference>
<dbReference type="CDD" id="cd08417">
    <property type="entry name" value="PBP2_Nitroaromatics_like"/>
    <property type="match status" value="1"/>
</dbReference>
<evidence type="ECO:0000259" key="5">
    <source>
        <dbReference type="PROSITE" id="PS50931"/>
    </source>
</evidence>
<proteinExistence type="inferred from homology"/>
<feature type="domain" description="HTH lysR-type" evidence="5">
    <location>
        <begin position="13"/>
        <end position="69"/>
    </location>
</feature>
<keyword evidence="7" id="KW-1185">Reference proteome</keyword>
<dbReference type="Gene3D" id="3.40.190.10">
    <property type="entry name" value="Periplasmic binding protein-like II"/>
    <property type="match status" value="2"/>
</dbReference>
<dbReference type="PANTHER" id="PTHR30118">
    <property type="entry name" value="HTH-TYPE TRANSCRIPTIONAL REGULATOR LEUO-RELATED"/>
    <property type="match status" value="1"/>
</dbReference>
<keyword evidence="2" id="KW-0805">Transcription regulation</keyword>
<dbReference type="Pfam" id="PF00126">
    <property type="entry name" value="HTH_1"/>
    <property type="match status" value="1"/>
</dbReference>
<evidence type="ECO:0000313" key="6">
    <source>
        <dbReference type="EMBL" id="GAA4113118.1"/>
    </source>
</evidence>
<dbReference type="SUPFAM" id="SSF53850">
    <property type="entry name" value="Periplasmic binding protein-like II"/>
    <property type="match status" value="1"/>
</dbReference>
<sequence>MSGGPPNGLGGADLNLLLPLQVLLEERNVTRAGRRLSLSQPAMSAALARLRRRFDDELLVKAGRGYELTPFARELLPRVQHTVGLLAVALDVESAFDPRTCDRVFRVATTDDVEVRLLPGLFDLLRREAPGVRVVVSPLAAGERTPQRILDDADVVLAPAEVGLPGLRRPLWREEMVLIADPDADHPALAEDASAATLAELVHAGVSLGPGLLTAEERALGEAGLDRRLRVTAAGYLALPHVVTGTDLVALVPRSVAERHAAEGGRLRILPPPTGPIPLTMCCWFDRSRAHDPQDRWFHDCLERVARAQAAPSASGNIEGRAPVIHPTT</sequence>
<protein>
    <submittedName>
        <fullName evidence="6">LysR family transcriptional regulator</fullName>
    </submittedName>
</protein>
<dbReference type="InterPro" id="IPR005119">
    <property type="entry name" value="LysR_subst-bd"/>
</dbReference>
<dbReference type="PANTHER" id="PTHR30118:SF15">
    <property type="entry name" value="TRANSCRIPTIONAL REGULATORY PROTEIN"/>
    <property type="match status" value="1"/>
</dbReference>
<name>A0ABP7XE31_9ACTN</name>
<dbReference type="InterPro" id="IPR000847">
    <property type="entry name" value="LysR_HTH_N"/>
</dbReference>
<dbReference type="Proteomes" id="UP001501495">
    <property type="component" value="Unassembled WGS sequence"/>
</dbReference>
<evidence type="ECO:0000256" key="2">
    <source>
        <dbReference type="ARBA" id="ARBA00023015"/>
    </source>
</evidence>
<evidence type="ECO:0000256" key="4">
    <source>
        <dbReference type="ARBA" id="ARBA00023163"/>
    </source>
</evidence>
<dbReference type="RefSeq" id="WP_344732151.1">
    <property type="nucleotide sequence ID" value="NZ_BAAAZH010000008.1"/>
</dbReference>
<dbReference type="InterPro" id="IPR036388">
    <property type="entry name" value="WH-like_DNA-bd_sf"/>
</dbReference>
<keyword evidence="4" id="KW-0804">Transcription</keyword>
<dbReference type="SUPFAM" id="SSF46785">
    <property type="entry name" value="Winged helix' DNA-binding domain"/>
    <property type="match status" value="1"/>
</dbReference>
<evidence type="ECO:0000256" key="3">
    <source>
        <dbReference type="ARBA" id="ARBA00023125"/>
    </source>
</evidence>
<gene>
    <name evidence="6" type="ORF">GCM10022215_10060</name>
</gene>
<dbReference type="InterPro" id="IPR037402">
    <property type="entry name" value="YidZ_PBP2"/>
</dbReference>
<keyword evidence="3" id="KW-0238">DNA-binding</keyword>
<dbReference type="EMBL" id="BAAAZH010000008">
    <property type="protein sequence ID" value="GAA4113118.1"/>
    <property type="molecule type" value="Genomic_DNA"/>
</dbReference>
<accession>A0ABP7XE31</accession>
<dbReference type="InterPro" id="IPR036390">
    <property type="entry name" value="WH_DNA-bd_sf"/>
</dbReference>
<reference evidence="7" key="1">
    <citation type="journal article" date="2019" name="Int. J. Syst. Evol. Microbiol.">
        <title>The Global Catalogue of Microorganisms (GCM) 10K type strain sequencing project: providing services to taxonomists for standard genome sequencing and annotation.</title>
        <authorList>
            <consortium name="The Broad Institute Genomics Platform"/>
            <consortium name="The Broad Institute Genome Sequencing Center for Infectious Disease"/>
            <person name="Wu L."/>
            <person name="Ma J."/>
        </authorList>
    </citation>
    <scope>NUCLEOTIDE SEQUENCE [LARGE SCALE GENOMIC DNA]</scope>
    <source>
        <strain evidence="7">JCM 16703</strain>
    </source>
</reference>
<evidence type="ECO:0000313" key="7">
    <source>
        <dbReference type="Proteomes" id="UP001501495"/>
    </source>
</evidence>
<comment type="similarity">
    <text evidence="1">Belongs to the LysR transcriptional regulatory family.</text>
</comment>
<comment type="caution">
    <text evidence="6">The sequence shown here is derived from an EMBL/GenBank/DDBJ whole genome shotgun (WGS) entry which is preliminary data.</text>
</comment>
<dbReference type="PRINTS" id="PR00039">
    <property type="entry name" value="HTHLYSR"/>
</dbReference>
<dbReference type="InterPro" id="IPR050389">
    <property type="entry name" value="LysR-type_TF"/>
</dbReference>
<organism evidence="6 7">
    <name type="scientific">Nocardioides fonticola</name>
    <dbReference type="NCBI Taxonomy" id="450363"/>
    <lineage>
        <taxon>Bacteria</taxon>
        <taxon>Bacillati</taxon>
        <taxon>Actinomycetota</taxon>
        <taxon>Actinomycetes</taxon>
        <taxon>Propionibacteriales</taxon>
        <taxon>Nocardioidaceae</taxon>
        <taxon>Nocardioides</taxon>
    </lineage>
</organism>
<dbReference type="Gene3D" id="1.10.10.10">
    <property type="entry name" value="Winged helix-like DNA-binding domain superfamily/Winged helix DNA-binding domain"/>
    <property type="match status" value="1"/>
</dbReference>